<feature type="region of interest" description="Disordered" evidence="10">
    <location>
        <begin position="355"/>
        <end position="473"/>
    </location>
</feature>
<evidence type="ECO:0000256" key="10">
    <source>
        <dbReference type="SAM" id="MobiDB-lite"/>
    </source>
</evidence>
<dbReference type="InterPro" id="IPR032885">
    <property type="entry name" value="Mre11_archaea-type"/>
</dbReference>
<dbReference type="InterPro" id="IPR029052">
    <property type="entry name" value="Metallo-depent_PP-like"/>
</dbReference>
<comment type="cofactor">
    <cofactor evidence="9">
        <name>Mn(2+)</name>
        <dbReference type="ChEBI" id="CHEBI:29035"/>
    </cofactor>
    <text evidence="9">Binds 2 manganese ions per subunit.</text>
</comment>
<dbReference type="GO" id="GO:0004519">
    <property type="term" value="F:endonuclease activity"/>
    <property type="evidence" value="ECO:0007669"/>
    <property type="project" value="UniProtKB-UniRule"/>
</dbReference>
<dbReference type="GO" id="GO:0008408">
    <property type="term" value="F:3'-5' exonuclease activity"/>
    <property type="evidence" value="ECO:0007669"/>
    <property type="project" value="UniProtKB-UniRule"/>
</dbReference>
<feature type="binding site" evidence="9">
    <location>
        <position position="183"/>
    </location>
    <ligand>
        <name>Mn(2+)</name>
        <dbReference type="ChEBI" id="CHEBI:29035"/>
        <label>1</label>
    </ligand>
</feature>
<evidence type="ECO:0000259" key="11">
    <source>
        <dbReference type="Pfam" id="PF00149"/>
    </source>
</evidence>
<dbReference type="GO" id="GO:0000403">
    <property type="term" value="F:Y-form DNA binding"/>
    <property type="evidence" value="ECO:0007669"/>
    <property type="project" value="UniProtKB-UniRule"/>
</dbReference>
<keyword evidence="2 9" id="KW-0479">Metal-binding</keyword>
<dbReference type="PANTHER" id="PTHR30337:SF0">
    <property type="entry name" value="NUCLEASE SBCCD SUBUNIT D"/>
    <property type="match status" value="1"/>
</dbReference>
<evidence type="ECO:0000313" key="12">
    <source>
        <dbReference type="EMBL" id="EFW90327.1"/>
    </source>
</evidence>
<comment type="caution">
    <text evidence="9">Lacks conserved residue(s) required for the propagation of feature annotation.</text>
</comment>
<dbReference type="InterPro" id="IPR050535">
    <property type="entry name" value="DNA_Repair-Maintenance_Comp"/>
</dbReference>
<evidence type="ECO:0000256" key="7">
    <source>
        <dbReference type="ARBA" id="ARBA00023204"/>
    </source>
</evidence>
<keyword evidence="1 9" id="KW-0540">Nuclease</keyword>
<dbReference type="GO" id="GO:0006302">
    <property type="term" value="P:double-strand break repair"/>
    <property type="evidence" value="ECO:0007669"/>
    <property type="project" value="UniProtKB-UniRule"/>
</dbReference>
<evidence type="ECO:0000313" key="14">
    <source>
        <dbReference type="Proteomes" id="UP000003751"/>
    </source>
</evidence>
<dbReference type="InterPro" id="IPR004843">
    <property type="entry name" value="Calcineurin-like_PHP"/>
</dbReference>
<dbReference type="SUPFAM" id="SSF56300">
    <property type="entry name" value="Metallo-dependent phosphatases"/>
    <property type="match status" value="1"/>
</dbReference>
<sequence>MTRVIHTGDTHIGYRQYHSPERRDDFLAAFDRVVEDAIEDEVDAVVHAGDLFHDRRPGLVDLHGTISVLRKLRRADIPFLAIVGNHESTHGQQWLDLFETLGLATRLGPSPVLVGDTAFYGLDHVPVSKRDDLEYEFEAHDAESAALVAHGLFQPFDFGDWDAEHVLTEASVDFDAMLLGDNHKPGKERVADAWVTYCGSTERASATERDDRGYNIVHFEDDVTITRRGIETRDFEFVSVTLAEGDGIDFVREAIREHDVDESVVLVSIEGEGTDVTPARVEEFALDEGALVARVTDRREIDTESENHSVSFADPDDAVRKRVREMGLSEAANELDELVRASKVADSNVRDAVEEHVATRISEDTAAFDPAEADAPDEDGPETSDTAAEESDAETVSVSVRSEPADDTDAEDDSAAESPSEDSSADESRPESPPAEAVADSDSATDDANTASDESSTATDDGADGQISMEDYL</sequence>
<feature type="binding site" evidence="9">
    <location>
        <position position="50"/>
    </location>
    <ligand>
        <name>Mn(2+)</name>
        <dbReference type="ChEBI" id="CHEBI:29035"/>
        <label>1</label>
    </ligand>
</feature>
<feature type="compositionally biased region" description="Acidic residues" evidence="10">
    <location>
        <begin position="371"/>
        <end position="393"/>
    </location>
</feature>
<feature type="domain" description="Calcineurin-like phosphoesterase" evidence="11">
    <location>
        <begin position="3"/>
        <end position="111"/>
    </location>
</feature>
<keyword evidence="8 9" id="KW-0464">Manganese</keyword>
<reference evidence="12 14" key="1">
    <citation type="journal article" date="2014" name="ISME J.">
        <title>Trehalose/2-sulfotrehalose biosynthesis and glycine-betaine uptake are widely spread mechanisms for osmoadaptation in the Halobacteriales.</title>
        <authorList>
            <person name="Youssef N.H."/>
            <person name="Savage-Ashlock K.N."/>
            <person name="McCully A.L."/>
            <person name="Luedtke B."/>
            <person name="Shaw E.I."/>
            <person name="Hoff W.D."/>
            <person name="Elshahed M.S."/>
        </authorList>
    </citation>
    <scope>NUCLEOTIDE SEQUENCE [LARGE SCALE GENOMIC DNA]</scope>
    <source>
        <strain evidence="12 14">DX253</strain>
    </source>
</reference>
<comment type="subunit">
    <text evidence="9">Homodimer. Forms a heterotetramer composed of two Mre11 subunits and two Rad50 subunits.</text>
</comment>
<evidence type="ECO:0000256" key="9">
    <source>
        <dbReference type="HAMAP-Rule" id="MF_02044"/>
    </source>
</evidence>
<dbReference type="InterPro" id="IPR041796">
    <property type="entry name" value="Mre11_N"/>
</dbReference>
<dbReference type="Gene3D" id="3.60.21.10">
    <property type="match status" value="1"/>
</dbReference>
<dbReference type="InterPro" id="IPR054879">
    <property type="entry name" value="Mre11_Halo"/>
</dbReference>
<dbReference type="Proteomes" id="UP000184203">
    <property type="component" value="Unassembled WGS sequence"/>
</dbReference>
<name>E7QYR1_HALPU</name>
<keyword evidence="4 9" id="KW-0227">DNA damage</keyword>
<dbReference type="EMBL" id="FRAN01000001">
    <property type="protein sequence ID" value="SHK01305.1"/>
    <property type="molecule type" value="Genomic_DNA"/>
</dbReference>
<keyword evidence="15" id="KW-1185">Reference proteome</keyword>
<dbReference type="GO" id="GO:0030145">
    <property type="term" value="F:manganese ion binding"/>
    <property type="evidence" value="ECO:0007669"/>
    <property type="project" value="UniProtKB-UniRule"/>
</dbReference>
<dbReference type="EMBL" id="AEMG01000028">
    <property type="protein sequence ID" value="EFW90327.1"/>
    <property type="molecule type" value="Genomic_DNA"/>
</dbReference>
<evidence type="ECO:0000256" key="6">
    <source>
        <dbReference type="ARBA" id="ARBA00022839"/>
    </source>
</evidence>
<dbReference type="PANTHER" id="PTHR30337">
    <property type="entry name" value="COMPONENT OF ATP-DEPENDENT DSDNA EXONUCLEASE"/>
    <property type="match status" value="1"/>
</dbReference>
<organism evidence="12 14">
    <name type="scientific">Haladaptatus paucihalophilus DX253</name>
    <dbReference type="NCBI Taxonomy" id="797209"/>
    <lineage>
        <taxon>Archaea</taxon>
        <taxon>Methanobacteriati</taxon>
        <taxon>Methanobacteriota</taxon>
        <taxon>Stenosarchaea group</taxon>
        <taxon>Halobacteria</taxon>
        <taxon>Halobacteriales</taxon>
        <taxon>Haladaptataceae</taxon>
        <taxon>Haladaptatus</taxon>
    </lineage>
</organism>
<dbReference type="eggNOG" id="arCOG00397">
    <property type="taxonomic scope" value="Archaea"/>
</dbReference>
<keyword evidence="6 9" id="KW-0269">Exonuclease</keyword>
<comment type="similarity">
    <text evidence="9">Belongs to the MRE11/RAD32 family.</text>
</comment>
<feature type="binding site" evidence="9">
    <location>
        <position position="11"/>
    </location>
    <ligand>
        <name>Mn(2+)</name>
        <dbReference type="ChEBI" id="CHEBI:29035"/>
        <label>1</label>
    </ligand>
</feature>
<accession>E7QYR1</accession>
<reference evidence="15" key="2">
    <citation type="submission" date="2016-11" db="EMBL/GenBank/DDBJ databases">
        <authorList>
            <person name="Varghese N."/>
            <person name="Submissions S."/>
        </authorList>
    </citation>
    <scope>NUCLEOTIDE SEQUENCE [LARGE SCALE GENOMIC DNA]</scope>
    <source>
        <strain evidence="15">DX253</strain>
    </source>
</reference>
<dbReference type="CDD" id="cd00840">
    <property type="entry name" value="MPP_Mre11_N"/>
    <property type="match status" value="1"/>
</dbReference>
<proteinExistence type="inferred from homology"/>
<dbReference type="GO" id="GO:0045027">
    <property type="term" value="F:DNA end binding"/>
    <property type="evidence" value="ECO:0007669"/>
    <property type="project" value="UniProtKB-UniRule"/>
</dbReference>
<dbReference type="OrthoDB" id="11638at2157"/>
<evidence type="ECO:0000256" key="4">
    <source>
        <dbReference type="ARBA" id="ARBA00022763"/>
    </source>
</evidence>
<evidence type="ECO:0000313" key="13">
    <source>
        <dbReference type="EMBL" id="SHK01305.1"/>
    </source>
</evidence>
<keyword evidence="7 9" id="KW-0234">DNA repair</keyword>
<feature type="binding site" evidence="9">
    <location>
        <position position="150"/>
    </location>
    <ligand>
        <name>Mn(2+)</name>
        <dbReference type="ChEBI" id="CHEBI:29035"/>
        <label>2</label>
    </ligand>
</feature>
<evidence type="ECO:0000256" key="2">
    <source>
        <dbReference type="ARBA" id="ARBA00022723"/>
    </source>
</evidence>
<dbReference type="RefSeq" id="WP_007982774.1">
    <property type="nucleotide sequence ID" value="NZ_AEMG01000028.1"/>
</dbReference>
<dbReference type="PATRIC" id="fig|797209.4.peg.3869"/>
<keyword evidence="5 9" id="KW-0378">Hydrolase</keyword>
<comment type="activity regulation">
    <text evidence="9">Nuclease activity is regulated by Rad50.</text>
</comment>
<evidence type="ECO:0000256" key="1">
    <source>
        <dbReference type="ARBA" id="ARBA00022722"/>
    </source>
</evidence>
<feature type="active site" description="Proton donor" evidence="9">
    <location>
        <position position="86"/>
    </location>
</feature>
<feature type="binding site" evidence="9">
    <location>
        <position position="9"/>
    </location>
    <ligand>
        <name>Mn(2+)</name>
        <dbReference type="ChEBI" id="CHEBI:29035"/>
        <label>1</label>
    </ligand>
</feature>
<feature type="compositionally biased region" description="Low complexity" evidence="10">
    <location>
        <begin position="434"/>
        <end position="460"/>
    </location>
</feature>
<evidence type="ECO:0000313" key="15">
    <source>
        <dbReference type="Proteomes" id="UP000184203"/>
    </source>
</evidence>
<feature type="binding site" evidence="9">
    <location>
        <position position="50"/>
    </location>
    <ligand>
        <name>Mn(2+)</name>
        <dbReference type="ChEBI" id="CHEBI:29035"/>
        <label>2</label>
    </ligand>
</feature>
<feature type="binding site" evidence="9">
    <location>
        <position position="85"/>
    </location>
    <ligand>
        <name>Mn(2+)</name>
        <dbReference type="ChEBI" id="CHEBI:29035"/>
        <label>2</label>
    </ligand>
</feature>
<dbReference type="EC" id="3.1.-.-" evidence="9"/>
<dbReference type="STRING" id="797209.GCA_000376445_00662"/>
<evidence type="ECO:0000256" key="8">
    <source>
        <dbReference type="ARBA" id="ARBA00023211"/>
    </source>
</evidence>
<dbReference type="Pfam" id="PF00149">
    <property type="entry name" value="Metallophos"/>
    <property type="match status" value="1"/>
</dbReference>
<dbReference type="HAMAP" id="MF_02044">
    <property type="entry name" value="Mre11"/>
    <property type="match status" value="1"/>
</dbReference>
<feature type="compositionally biased region" description="Acidic residues" evidence="10">
    <location>
        <begin position="405"/>
        <end position="425"/>
    </location>
</feature>
<gene>
    <name evidence="9" type="primary">mre11</name>
    <name evidence="13" type="ORF">SAMN05444342_0277</name>
    <name evidence="12" type="ORF">ZOD2009_19758</name>
</gene>
<dbReference type="NCBIfam" id="NF041030">
    <property type="entry name" value="Mre11_Halo"/>
    <property type="match status" value="1"/>
</dbReference>
<evidence type="ECO:0000256" key="3">
    <source>
        <dbReference type="ARBA" id="ARBA00022759"/>
    </source>
</evidence>
<protein>
    <recommendedName>
        <fullName evidence="9">DNA double-strand break repair protein Mre11</fullName>
        <ecNumber evidence="9">3.1.-.-</ecNumber>
    </recommendedName>
</protein>
<keyword evidence="3 9" id="KW-0255">Endonuclease</keyword>
<comment type="function">
    <text evidence="9">Part of the Rad50/Mre11 complex, which is involved in the early steps of DNA double-strand break (DSB) repair. Mre11 binds to DSB ends and has both double-stranded 3'-5' exonuclease activity and single-stranded endonuclease activity.</text>
</comment>
<dbReference type="Proteomes" id="UP000003751">
    <property type="component" value="Unassembled WGS sequence"/>
</dbReference>
<evidence type="ECO:0000256" key="5">
    <source>
        <dbReference type="ARBA" id="ARBA00022801"/>
    </source>
</evidence>
<dbReference type="AlphaFoldDB" id="E7QYR1"/>
<reference evidence="13" key="3">
    <citation type="submission" date="2016-11" db="EMBL/GenBank/DDBJ databases">
        <authorList>
            <person name="Jaros S."/>
            <person name="Januszkiewicz K."/>
            <person name="Wedrychowicz H."/>
        </authorList>
    </citation>
    <scope>NUCLEOTIDE SEQUENCE [LARGE SCALE GENOMIC DNA]</scope>
    <source>
        <strain evidence="13">DX253</strain>
    </source>
</reference>